<comment type="pathway">
    <text evidence="3 17 18">Cell wall biogenesis; peptidoglycan biosynthesis.</text>
</comment>
<evidence type="ECO:0000256" key="2">
    <source>
        <dbReference type="ARBA" id="ARBA00004496"/>
    </source>
</evidence>
<dbReference type="GO" id="GO:0051301">
    <property type="term" value="P:cell division"/>
    <property type="evidence" value="ECO:0007669"/>
    <property type="project" value="UniProtKB-KW"/>
</dbReference>
<dbReference type="Pfam" id="PF08245">
    <property type="entry name" value="Mur_ligase_M"/>
    <property type="match status" value="1"/>
</dbReference>
<dbReference type="AlphaFoldDB" id="A0A7C8KVZ8"/>
<dbReference type="GO" id="GO:0005737">
    <property type="term" value="C:cytoplasm"/>
    <property type="evidence" value="ECO:0007669"/>
    <property type="project" value="UniProtKB-SubCell"/>
</dbReference>
<keyword evidence="22" id="KW-1185">Reference proteome</keyword>
<dbReference type="Pfam" id="PF02875">
    <property type="entry name" value="Mur_ligase_C"/>
    <property type="match status" value="1"/>
</dbReference>
<evidence type="ECO:0000256" key="5">
    <source>
        <dbReference type="ARBA" id="ARBA00012212"/>
    </source>
</evidence>
<evidence type="ECO:0000256" key="4">
    <source>
        <dbReference type="ARBA" id="ARBA00010416"/>
    </source>
</evidence>
<dbReference type="SUPFAM" id="SSF53623">
    <property type="entry name" value="MurD-like peptide ligases, catalytic domain"/>
    <property type="match status" value="1"/>
</dbReference>
<comment type="caution">
    <text evidence="21">The sequence shown here is derived from an EMBL/GenBank/DDBJ whole genome shotgun (WGS) entry which is preliminary data.</text>
</comment>
<comment type="function">
    <text evidence="1 17 18">Cell wall formation. Catalyzes the addition of glutamate to the nucleotide precursor UDP-N-acetylmuramoyl-L-alanine (UMA).</text>
</comment>
<dbReference type="GO" id="GO:0005524">
    <property type="term" value="F:ATP binding"/>
    <property type="evidence" value="ECO:0007669"/>
    <property type="project" value="UniProtKB-UniRule"/>
</dbReference>
<name>A0A7C8KVZ8_9BACI</name>
<evidence type="ECO:0000256" key="11">
    <source>
        <dbReference type="ARBA" id="ARBA00022960"/>
    </source>
</evidence>
<evidence type="ECO:0000259" key="20">
    <source>
        <dbReference type="Pfam" id="PF08245"/>
    </source>
</evidence>
<dbReference type="PANTHER" id="PTHR43692">
    <property type="entry name" value="UDP-N-ACETYLMURAMOYLALANINE--D-GLUTAMATE LIGASE"/>
    <property type="match status" value="1"/>
</dbReference>
<dbReference type="OrthoDB" id="9809796at2"/>
<evidence type="ECO:0000256" key="8">
    <source>
        <dbReference type="ARBA" id="ARBA00022598"/>
    </source>
</evidence>
<dbReference type="PANTHER" id="PTHR43692:SF1">
    <property type="entry name" value="UDP-N-ACETYLMURAMOYLALANINE--D-GLUTAMATE LIGASE"/>
    <property type="match status" value="1"/>
</dbReference>
<proteinExistence type="inferred from homology"/>
<evidence type="ECO:0000256" key="10">
    <source>
        <dbReference type="ARBA" id="ARBA00022840"/>
    </source>
</evidence>
<dbReference type="InterPro" id="IPR036565">
    <property type="entry name" value="Mur-like_cat_sf"/>
</dbReference>
<keyword evidence="11 17" id="KW-0133">Cell shape</keyword>
<evidence type="ECO:0000256" key="6">
    <source>
        <dbReference type="ARBA" id="ARBA00015655"/>
    </source>
</evidence>
<evidence type="ECO:0000256" key="7">
    <source>
        <dbReference type="ARBA" id="ARBA00022490"/>
    </source>
</evidence>
<evidence type="ECO:0000256" key="3">
    <source>
        <dbReference type="ARBA" id="ARBA00004752"/>
    </source>
</evidence>
<accession>A0A7C8KVZ8</accession>
<evidence type="ECO:0000256" key="9">
    <source>
        <dbReference type="ARBA" id="ARBA00022741"/>
    </source>
</evidence>
<keyword evidence="17 18" id="KW-0131">Cell cycle</keyword>
<dbReference type="Gene3D" id="3.40.50.720">
    <property type="entry name" value="NAD(P)-binding Rossmann-like Domain"/>
    <property type="match status" value="1"/>
</dbReference>
<comment type="similarity">
    <text evidence="4 17">Belongs to the MurCDEF family.</text>
</comment>
<dbReference type="EMBL" id="WEID01000015">
    <property type="protein sequence ID" value="KAB8138651.1"/>
    <property type="molecule type" value="Genomic_DNA"/>
</dbReference>
<evidence type="ECO:0000256" key="12">
    <source>
        <dbReference type="ARBA" id="ARBA00022984"/>
    </source>
</evidence>
<evidence type="ECO:0000256" key="18">
    <source>
        <dbReference type="RuleBase" id="RU003664"/>
    </source>
</evidence>
<feature type="domain" description="Mur ligase central" evidence="20">
    <location>
        <begin position="116"/>
        <end position="290"/>
    </location>
</feature>
<dbReference type="GO" id="GO:0008360">
    <property type="term" value="P:regulation of cell shape"/>
    <property type="evidence" value="ECO:0007669"/>
    <property type="project" value="UniProtKB-KW"/>
</dbReference>
<dbReference type="Proteomes" id="UP000480246">
    <property type="component" value="Unassembled WGS sequence"/>
</dbReference>
<dbReference type="GO" id="GO:0071555">
    <property type="term" value="P:cell wall organization"/>
    <property type="evidence" value="ECO:0007669"/>
    <property type="project" value="UniProtKB-KW"/>
</dbReference>
<dbReference type="InterPro" id="IPR004101">
    <property type="entry name" value="Mur_ligase_C"/>
</dbReference>
<evidence type="ECO:0000313" key="22">
    <source>
        <dbReference type="Proteomes" id="UP000480246"/>
    </source>
</evidence>
<dbReference type="Gene3D" id="3.40.1190.10">
    <property type="entry name" value="Mur-like, catalytic domain"/>
    <property type="match status" value="1"/>
</dbReference>
<comment type="subcellular location">
    <subcellularLocation>
        <location evidence="2 17 18">Cytoplasm</location>
    </subcellularLocation>
</comment>
<keyword evidence="12 17" id="KW-0573">Peptidoglycan synthesis</keyword>
<protein>
    <recommendedName>
        <fullName evidence="6 17">UDP-N-acetylmuramoylalanine--D-glutamate ligase</fullName>
        <ecNumber evidence="5 17">6.3.2.9</ecNumber>
    </recommendedName>
    <alternativeName>
        <fullName evidence="15 17">D-glutamic acid-adding enzyme</fullName>
    </alternativeName>
    <alternativeName>
        <fullName evidence="14 17">UDP-N-acetylmuramoyl-L-alanyl-D-glutamate synthetase</fullName>
    </alternativeName>
</protein>
<evidence type="ECO:0000259" key="19">
    <source>
        <dbReference type="Pfam" id="PF02875"/>
    </source>
</evidence>
<keyword evidence="8 17" id="KW-0436">Ligase</keyword>
<keyword evidence="10 17" id="KW-0067">ATP-binding</keyword>
<dbReference type="InterPro" id="IPR005762">
    <property type="entry name" value="MurD"/>
</dbReference>
<organism evidence="21 22">
    <name type="scientific">Gracilibacillus oryzae</name>
    <dbReference type="NCBI Taxonomy" id="1672701"/>
    <lineage>
        <taxon>Bacteria</taxon>
        <taxon>Bacillati</taxon>
        <taxon>Bacillota</taxon>
        <taxon>Bacilli</taxon>
        <taxon>Bacillales</taxon>
        <taxon>Bacillaceae</taxon>
        <taxon>Gracilibacillus</taxon>
    </lineage>
</organism>
<dbReference type="GO" id="GO:0008764">
    <property type="term" value="F:UDP-N-acetylmuramoylalanine-D-glutamate ligase activity"/>
    <property type="evidence" value="ECO:0007669"/>
    <property type="project" value="UniProtKB-UniRule"/>
</dbReference>
<feature type="domain" description="Mur ligase C-terminal" evidence="19">
    <location>
        <begin position="312"/>
        <end position="425"/>
    </location>
</feature>
<keyword evidence="13 17" id="KW-0961">Cell wall biogenesis/degradation</keyword>
<evidence type="ECO:0000256" key="15">
    <source>
        <dbReference type="ARBA" id="ARBA00032324"/>
    </source>
</evidence>
<dbReference type="InterPro" id="IPR036615">
    <property type="entry name" value="Mur_ligase_C_dom_sf"/>
</dbReference>
<dbReference type="InterPro" id="IPR013221">
    <property type="entry name" value="Mur_ligase_cen"/>
</dbReference>
<dbReference type="UniPathway" id="UPA00219"/>
<dbReference type="Pfam" id="PF21799">
    <property type="entry name" value="MurD-like_N"/>
    <property type="match status" value="1"/>
</dbReference>
<dbReference type="EC" id="6.3.2.9" evidence="5 17"/>
<evidence type="ECO:0000313" key="21">
    <source>
        <dbReference type="EMBL" id="KAB8138651.1"/>
    </source>
</evidence>
<keyword evidence="9 17" id="KW-0547">Nucleotide-binding</keyword>
<keyword evidence="17 18" id="KW-0132">Cell division</keyword>
<dbReference type="RefSeq" id="WP_153401582.1">
    <property type="nucleotide sequence ID" value="NZ_ML762425.1"/>
</dbReference>
<dbReference type="SUPFAM" id="SSF53244">
    <property type="entry name" value="MurD-like peptide ligases, peptide-binding domain"/>
    <property type="match status" value="1"/>
</dbReference>
<evidence type="ECO:0000256" key="16">
    <source>
        <dbReference type="ARBA" id="ARBA00047632"/>
    </source>
</evidence>
<dbReference type="HAMAP" id="MF_00639">
    <property type="entry name" value="MurD"/>
    <property type="match status" value="1"/>
</dbReference>
<gene>
    <name evidence="17" type="primary">murD</name>
    <name evidence="21" type="ORF">F9U64_03275</name>
</gene>
<dbReference type="SUPFAM" id="SSF51984">
    <property type="entry name" value="MurCD N-terminal domain"/>
    <property type="match status" value="1"/>
</dbReference>
<feature type="binding site" evidence="17">
    <location>
        <begin position="118"/>
        <end position="124"/>
    </location>
    <ligand>
        <name>ATP</name>
        <dbReference type="ChEBI" id="CHEBI:30616"/>
    </ligand>
</feature>
<reference evidence="21 22" key="1">
    <citation type="submission" date="2019-10" db="EMBL/GenBank/DDBJ databases">
        <title>Gracilibacillus sp. nov. isolated from rice seeds.</title>
        <authorList>
            <person name="He S."/>
        </authorList>
    </citation>
    <scope>NUCLEOTIDE SEQUENCE [LARGE SCALE GENOMIC DNA]</scope>
    <source>
        <strain evidence="21 22">TD8</strain>
    </source>
</reference>
<sequence>MRKLRNFPYNNILVLGLAKSGTAVSKILHRNNKNVIVNDLKASKQDDSVIELEKLGIEVVTGSHPVSLLEGIDLIIKNPGIPYENILLQQAVEEEIPIITEIELLYYFDIRNLVGITGSNGKTTTTTLIYEMYKQAEFAVEIAGNIGHVASQVAETMGNERSMVVELSSFQLQGTRQFRPHISVLLNIFEAHLDFHKNLENYQNAKANIFQNHTSEDFLVYNADDQKVVQMIHSAKSRKVPFSRMKKLDRGAYVDNGVIYFNEEYIIDIADIALVGTHNLENILAAVAAAKVSSIPTSAIKSVLSVFNGVTHRMQFVAKKEERLFYNDSKATNILATSKALQSFDQPTILLAGGLDRGNGFDDLLPYLQNVKAMVLFGETAEKIQQIGQSAGIANISLVEDMNEAVKNAYQVSDKGDVILLSPACASWDQYTTFEERGNIFMESVHRL</sequence>
<dbReference type="GO" id="GO:0009252">
    <property type="term" value="P:peptidoglycan biosynthetic process"/>
    <property type="evidence" value="ECO:0007669"/>
    <property type="project" value="UniProtKB-UniRule"/>
</dbReference>
<dbReference type="NCBIfam" id="TIGR01087">
    <property type="entry name" value="murD"/>
    <property type="match status" value="1"/>
</dbReference>
<dbReference type="Gene3D" id="3.90.190.20">
    <property type="entry name" value="Mur ligase, C-terminal domain"/>
    <property type="match status" value="1"/>
</dbReference>
<evidence type="ECO:0000256" key="1">
    <source>
        <dbReference type="ARBA" id="ARBA00002734"/>
    </source>
</evidence>
<evidence type="ECO:0000256" key="17">
    <source>
        <dbReference type="HAMAP-Rule" id="MF_00639"/>
    </source>
</evidence>
<evidence type="ECO:0000256" key="13">
    <source>
        <dbReference type="ARBA" id="ARBA00023316"/>
    </source>
</evidence>
<comment type="catalytic activity">
    <reaction evidence="16 17 18">
        <text>UDP-N-acetyl-alpha-D-muramoyl-L-alanine + D-glutamate + ATP = UDP-N-acetyl-alpha-D-muramoyl-L-alanyl-D-glutamate + ADP + phosphate + H(+)</text>
        <dbReference type="Rhea" id="RHEA:16429"/>
        <dbReference type="ChEBI" id="CHEBI:15378"/>
        <dbReference type="ChEBI" id="CHEBI:29986"/>
        <dbReference type="ChEBI" id="CHEBI:30616"/>
        <dbReference type="ChEBI" id="CHEBI:43474"/>
        <dbReference type="ChEBI" id="CHEBI:83898"/>
        <dbReference type="ChEBI" id="CHEBI:83900"/>
        <dbReference type="ChEBI" id="CHEBI:456216"/>
        <dbReference type="EC" id="6.3.2.9"/>
    </reaction>
</comment>
<evidence type="ECO:0000256" key="14">
    <source>
        <dbReference type="ARBA" id="ARBA00030398"/>
    </source>
</evidence>
<keyword evidence="7 17" id="KW-0963">Cytoplasm</keyword>